<feature type="compositionally biased region" description="Basic residues" evidence="1">
    <location>
        <begin position="369"/>
        <end position="394"/>
    </location>
</feature>
<dbReference type="AlphaFoldDB" id="A0A0N4Y020"/>
<reference evidence="4" key="1">
    <citation type="submission" date="2017-02" db="UniProtKB">
        <authorList>
            <consortium name="WormBaseParasite"/>
        </authorList>
    </citation>
    <scope>IDENTIFICATION</scope>
</reference>
<feature type="compositionally biased region" description="Basic and acidic residues" evidence="1">
    <location>
        <begin position="395"/>
        <end position="420"/>
    </location>
</feature>
<sequence length="433" mass="48977">MVDWLAPDKDQSLDDANRSSPSYDFTMHTLQPDTDVKLDKTCEAHLIGTIEEGTPTSRAAWRILGMRMKRADAVTTDYDVYRMNSVREVNGVKISERIPNEKREGILRLLRFTSDQDVKLFQHEYHMFKMLAESYPSASHQTHYPAILGQGCLTELRYLNVSDCSKQKDKAEASQIPRPFFIIESFEPTLEKESELCDLVAITELWSCRRYRVNIPRSRTTLSYVGNWKYGQTVEYEALYEELLRMIDANAPPNANDQSMFGFSNPLVDAYEHGFVEKKAGKDKKTKVKDTSKRKKRKKDKCSSRHSVVKSVSLDGPKRSGGAGSPGRKGTASVSRDAEELADGKKSQNADEKRTNSKVDRKTPSSNREKKKAASSNKEKKKTGSSNKEKKKAKSNVDIKVRSKEKAEKNAKSKGKDGKKVVSKSNEQLKKTQ</sequence>
<gene>
    <name evidence="2" type="ORF">NBR_LOCUS8836</name>
</gene>
<evidence type="ECO:0000256" key="1">
    <source>
        <dbReference type="SAM" id="MobiDB-lite"/>
    </source>
</evidence>
<dbReference type="EMBL" id="UYSL01020057">
    <property type="protein sequence ID" value="VDL72425.1"/>
    <property type="molecule type" value="Genomic_DNA"/>
</dbReference>
<dbReference type="STRING" id="27835.A0A0N4Y020"/>
<dbReference type="Proteomes" id="UP000271162">
    <property type="component" value="Unassembled WGS sequence"/>
</dbReference>
<evidence type="ECO:0000313" key="4">
    <source>
        <dbReference type="WBParaSite" id="NBR_0000883501-mRNA-1"/>
    </source>
</evidence>
<reference evidence="2 3" key="2">
    <citation type="submission" date="2018-11" db="EMBL/GenBank/DDBJ databases">
        <authorList>
            <consortium name="Pathogen Informatics"/>
        </authorList>
    </citation>
    <scope>NUCLEOTIDE SEQUENCE [LARGE SCALE GENOMIC DNA]</scope>
</reference>
<evidence type="ECO:0000313" key="2">
    <source>
        <dbReference type="EMBL" id="VDL72425.1"/>
    </source>
</evidence>
<organism evidence="4">
    <name type="scientific">Nippostrongylus brasiliensis</name>
    <name type="common">Rat hookworm</name>
    <dbReference type="NCBI Taxonomy" id="27835"/>
    <lineage>
        <taxon>Eukaryota</taxon>
        <taxon>Metazoa</taxon>
        <taxon>Ecdysozoa</taxon>
        <taxon>Nematoda</taxon>
        <taxon>Chromadorea</taxon>
        <taxon>Rhabditida</taxon>
        <taxon>Rhabditina</taxon>
        <taxon>Rhabditomorpha</taxon>
        <taxon>Strongyloidea</taxon>
        <taxon>Heligmosomidae</taxon>
        <taxon>Nippostrongylus</taxon>
    </lineage>
</organism>
<protein>
    <submittedName>
        <fullName evidence="4">DUF3669 domain-containing protein</fullName>
    </submittedName>
</protein>
<proteinExistence type="predicted"/>
<evidence type="ECO:0000313" key="3">
    <source>
        <dbReference type="Proteomes" id="UP000271162"/>
    </source>
</evidence>
<feature type="compositionally biased region" description="Basic and acidic residues" evidence="1">
    <location>
        <begin position="336"/>
        <end position="363"/>
    </location>
</feature>
<feature type="region of interest" description="Disordered" evidence="1">
    <location>
        <begin position="1"/>
        <end position="20"/>
    </location>
</feature>
<feature type="compositionally biased region" description="Basic residues" evidence="1">
    <location>
        <begin position="281"/>
        <end position="300"/>
    </location>
</feature>
<name>A0A0N4Y020_NIPBR</name>
<accession>A0A0N4Y020</accession>
<feature type="region of interest" description="Disordered" evidence="1">
    <location>
        <begin position="280"/>
        <end position="433"/>
    </location>
</feature>
<feature type="compositionally biased region" description="Basic and acidic residues" evidence="1">
    <location>
        <begin position="1"/>
        <end position="17"/>
    </location>
</feature>
<dbReference type="WBParaSite" id="NBR_0000883501-mRNA-1">
    <property type="protein sequence ID" value="NBR_0000883501-mRNA-1"/>
    <property type="gene ID" value="NBR_0000883501"/>
</dbReference>
<keyword evidence="3" id="KW-1185">Reference proteome</keyword>